<evidence type="ECO:0000256" key="5">
    <source>
        <dbReference type="ARBA" id="ARBA00023163"/>
    </source>
</evidence>
<keyword evidence="4" id="KW-0238">DNA-binding</keyword>
<keyword evidence="6" id="KW-0539">Nucleus</keyword>
<dbReference type="Gene3D" id="4.10.280.10">
    <property type="entry name" value="Helix-loop-helix DNA-binding domain"/>
    <property type="match status" value="1"/>
</dbReference>
<gene>
    <name evidence="14" type="ORF">APHIGO_LOCUS6480</name>
</gene>
<evidence type="ECO:0000256" key="7">
    <source>
        <dbReference type="ARBA" id="ARBA00057176"/>
    </source>
</evidence>
<dbReference type="InterPro" id="IPR036638">
    <property type="entry name" value="HLH_DNA-bd_sf"/>
</dbReference>
<name>A0A9P0NLX3_APHGO</name>
<dbReference type="GO" id="GO:0000978">
    <property type="term" value="F:RNA polymerase II cis-regulatory region sequence-specific DNA binding"/>
    <property type="evidence" value="ECO:0007669"/>
    <property type="project" value="TreeGrafter"/>
</dbReference>
<dbReference type="PANTHER" id="PTHR11969">
    <property type="entry name" value="MAX DIMERIZATION, MAD"/>
    <property type="match status" value="1"/>
</dbReference>
<dbReference type="PANTHER" id="PTHR11969:SF99">
    <property type="entry name" value="MAX-BINDING PROTEIN MNT"/>
    <property type="match status" value="1"/>
</dbReference>
<accession>A0A9P0NLX3</accession>
<evidence type="ECO:0000256" key="2">
    <source>
        <dbReference type="ARBA" id="ARBA00022491"/>
    </source>
</evidence>
<dbReference type="GO" id="GO:0046983">
    <property type="term" value="F:protein dimerization activity"/>
    <property type="evidence" value="ECO:0007669"/>
    <property type="project" value="InterPro"/>
</dbReference>
<evidence type="ECO:0000313" key="14">
    <source>
        <dbReference type="EMBL" id="CAH1725383.1"/>
    </source>
</evidence>
<evidence type="ECO:0000256" key="11">
    <source>
        <dbReference type="SAM" id="Coils"/>
    </source>
</evidence>
<evidence type="ECO:0000256" key="10">
    <source>
        <dbReference type="ARBA" id="ARBA00083368"/>
    </source>
</evidence>
<dbReference type="Pfam" id="PF00010">
    <property type="entry name" value="HLH"/>
    <property type="match status" value="1"/>
</dbReference>
<evidence type="ECO:0000256" key="4">
    <source>
        <dbReference type="ARBA" id="ARBA00023125"/>
    </source>
</evidence>
<evidence type="ECO:0000256" key="3">
    <source>
        <dbReference type="ARBA" id="ARBA00023015"/>
    </source>
</evidence>
<dbReference type="GO" id="GO:0005634">
    <property type="term" value="C:nucleus"/>
    <property type="evidence" value="ECO:0007669"/>
    <property type="project" value="UniProtKB-SubCell"/>
</dbReference>
<dbReference type="InterPro" id="IPR011598">
    <property type="entry name" value="bHLH_dom"/>
</dbReference>
<dbReference type="AlphaFoldDB" id="A0A9P0NLX3"/>
<dbReference type="PROSITE" id="PS50888">
    <property type="entry name" value="BHLH"/>
    <property type="match status" value="1"/>
</dbReference>
<dbReference type="FunFam" id="4.10.280.10:FF:000034">
    <property type="entry name" value="MAX network transcriptional repressor"/>
    <property type="match status" value="1"/>
</dbReference>
<evidence type="ECO:0000256" key="12">
    <source>
        <dbReference type="SAM" id="MobiDB-lite"/>
    </source>
</evidence>
<evidence type="ECO:0000256" key="1">
    <source>
        <dbReference type="ARBA" id="ARBA00004123"/>
    </source>
</evidence>
<feature type="region of interest" description="Disordered" evidence="12">
    <location>
        <begin position="40"/>
        <end position="121"/>
    </location>
</feature>
<feature type="domain" description="BHLH" evidence="13">
    <location>
        <begin position="184"/>
        <end position="236"/>
    </location>
</feature>
<dbReference type="EMBL" id="OU899035">
    <property type="protein sequence ID" value="CAH1725383.1"/>
    <property type="molecule type" value="Genomic_DNA"/>
</dbReference>
<organism evidence="14 15">
    <name type="scientific">Aphis gossypii</name>
    <name type="common">Cotton aphid</name>
    <dbReference type="NCBI Taxonomy" id="80765"/>
    <lineage>
        <taxon>Eukaryota</taxon>
        <taxon>Metazoa</taxon>
        <taxon>Ecdysozoa</taxon>
        <taxon>Arthropoda</taxon>
        <taxon>Hexapoda</taxon>
        <taxon>Insecta</taxon>
        <taxon>Pterygota</taxon>
        <taxon>Neoptera</taxon>
        <taxon>Paraneoptera</taxon>
        <taxon>Hemiptera</taxon>
        <taxon>Sternorrhyncha</taxon>
        <taxon>Aphidomorpha</taxon>
        <taxon>Aphidoidea</taxon>
        <taxon>Aphididae</taxon>
        <taxon>Aphidini</taxon>
        <taxon>Aphis</taxon>
        <taxon>Aphis</taxon>
    </lineage>
</organism>
<keyword evidence="2" id="KW-0678">Repressor</keyword>
<protein>
    <recommendedName>
        <fullName evidence="9">Max-binding protein MNT</fullName>
    </recommendedName>
    <alternativeName>
        <fullName evidence="10">Myc antagonist MNT</fullName>
    </alternativeName>
</protein>
<sequence>MSMRCGLQTLLEAARFVELQEEFEKQQLVTLHAAEEPLLNNKDAGYHPTSVTLPSSDLPASLNHIEPPITPPRQQQQPQQQLHQQATPVVLQQQHTQQLQLQLHQPQQQSPQQPLQQQPQQQLQLQLHQPLQQHHAVYKSAVAATAVAVTANNNNTAVALVNSHDENVAALSLAQELKRRTGSGTREVHNKLEKNRRAHLKECFELLKKQVPASQDEKKTSNLSILRSAIRYIQVLRRRERELEHEMERLAREKIWAQQRHASLKKELAAKWDHIDFSKLLPDLPPDVTTRKTTIAATSINGDFETERDASMVTSDADDSKLSALYSSTSSLSSSSPPTLPFVSDIIPHQVQVVSTSPMMGSTIHIVPQTRNSSSLPPNALQQQTLTFVHHKDALNQHDGTTQAVLTKVSNGSFTLYGDPKLTPNRSKMSLAGIKIGTSVIDHSNNTASAPIRLLQNNIIAAQTSVVNRGQPTPNHVITRPLLLTHHHTNSAPAHLVLSTASSKAVTIPNQQLPPLSNGHLIVKPSAMVVMNSSQPKSHHSGHKA</sequence>
<comment type="subcellular location">
    <subcellularLocation>
        <location evidence="1">Nucleus</location>
    </subcellularLocation>
</comment>
<dbReference type="SUPFAM" id="SSF47459">
    <property type="entry name" value="HLH, helix-loop-helix DNA-binding domain"/>
    <property type="match status" value="1"/>
</dbReference>
<reference evidence="14" key="1">
    <citation type="submission" date="2022-02" db="EMBL/GenBank/DDBJ databases">
        <authorList>
            <person name="King R."/>
        </authorList>
    </citation>
    <scope>NUCLEOTIDE SEQUENCE</scope>
</reference>
<evidence type="ECO:0000256" key="9">
    <source>
        <dbReference type="ARBA" id="ARBA00070444"/>
    </source>
</evidence>
<evidence type="ECO:0000313" key="15">
    <source>
        <dbReference type="Proteomes" id="UP001154329"/>
    </source>
</evidence>
<reference evidence="14" key="2">
    <citation type="submission" date="2022-10" db="EMBL/GenBank/DDBJ databases">
        <authorList>
            <consortium name="ENA_rothamsted_submissions"/>
            <consortium name="culmorum"/>
            <person name="King R."/>
        </authorList>
    </citation>
    <scope>NUCLEOTIDE SEQUENCE</scope>
</reference>
<proteinExistence type="predicted"/>
<evidence type="ECO:0000256" key="8">
    <source>
        <dbReference type="ARBA" id="ARBA00062701"/>
    </source>
</evidence>
<dbReference type="SMART" id="SM00353">
    <property type="entry name" value="HLH"/>
    <property type="match status" value="1"/>
</dbReference>
<dbReference type="Proteomes" id="UP001154329">
    <property type="component" value="Chromosome 2"/>
</dbReference>
<keyword evidence="15" id="KW-1185">Reference proteome</keyword>
<comment type="subunit">
    <text evidence="8">Efficient DNA binding requires dimerization with another bHLH protein. Binds DNA as a homodimer or a heterodimer with MAX.</text>
</comment>
<keyword evidence="3" id="KW-0805">Transcription regulation</keyword>
<keyword evidence="5" id="KW-0804">Transcription</keyword>
<feature type="coiled-coil region" evidence="11">
    <location>
        <begin position="233"/>
        <end position="267"/>
    </location>
</feature>
<dbReference type="GO" id="GO:0000981">
    <property type="term" value="F:DNA-binding transcription factor activity, RNA polymerase II-specific"/>
    <property type="evidence" value="ECO:0007669"/>
    <property type="project" value="TreeGrafter"/>
</dbReference>
<evidence type="ECO:0000259" key="13">
    <source>
        <dbReference type="PROSITE" id="PS50888"/>
    </source>
</evidence>
<comment type="function">
    <text evidence="7">Binds DNA as a heterodimer with MAX and represses transcription. Binds to the canonical E box sequence 5'-CACGTG-3' and, with higher affinity, to 5'-CACGCG-3'.</text>
</comment>
<evidence type="ECO:0000256" key="6">
    <source>
        <dbReference type="ARBA" id="ARBA00023242"/>
    </source>
</evidence>
<keyword evidence="11" id="KW-0175">Coiled coil</keyword>
<feature type="compositionally biased region" description="Low complexity" evidence="12">
    <location>
        <begin position="72"/>
        <end position="121"/>
    </location>
</feature>